<name>A0AAE1EC62_9GAST</name>
<evidence type="ECO:0000256" key="1">
    <source>
        <dbReference type="SAM" id="MobiDB-lite"/>
    </source>
</evidence>
<evidence type="ECO:0000313" key="2">
    <source>
        <dbReference type="EMBL" id="KAK3802126.1"/>
    </source>
</evidence>
<protein>
    <submittedName>
        <fullName evidence="2">Uncharacterized protein</fullName>
    </submittedName>
</protein>
<organism evidence="2 3">
    <name type="scientific">Elysia crispata</name>
    <name type="common">lettuce slug</name>
    <dbReference type="NCBI Taxonomy" id="231223"/>
    <lineage>
        <taxon>Eukaryota</taxon>
        <taxon>Metazoa</taxon>
        <taxon>Spiralia</taxon>
        <taxon>Lophotrochozoa</taxon>
        <taxon>Mollusca</taxon>
        <taxon>Gastropoda</taxon>
        <taxon>Heterobranchia</taxon>
        <taxon>Euthyneura</taxon>
        <taxon>Panpulmonata</taxon>
        <taxon>Sacoglossa</taxon>
        <taxon>Placobranchoidea</taxon>
        <taxon>Plakobranchidae</taxon>
        <taxon>Elysia</taxon>
    </lineage>
</organism>
<comment type="caution">
    <text evidence="2">The sequence shown here is derived from an EMBL/GenBank/DDBJ whole genome shotgun (WGS) entry which is preliminary data.</text>
</comment>
<feature type="region of interest" description="Disordered" evidence="1">
    <location>
        <begin position="52"/>
        <end position="72"/>
    </location>
</feature>
<dbReference type="AlphaFoldDB" id="A0AAE1EC62"/>
<sequence length="72" mass="8093">MYIRNRIELHTWKRRLSIIREAISHGVRKTSGSPEGRSPLFGPPLVIISLSNNVGQRSPKKSGERLSEARGN</sequence>
<keyword evidence="3" id="KW-1185">Reference proteome</keyword>
<dbReference type="EMBL" id="JAWDGP010000265">
    <property type="protein sequence ID" value="KAK3802126.1"/>
    <property type="molecule type" value="Genomic_DNA"/>
</dbReference>
<gene>
    <name evidence="2" type="ORF">RRG08_050014</name>
</gene>
<feature type="compositionally biased region" description="Basic and acidic residues" evidence="1">
    <location>
        <begin position="61"/>
        <end position="72"/>
    </location>
</feature>
<evidence type="ECO:0000313" key="3">
    <source>
        <dbReference type="Proteomes" id="UP001283361"/>
    </source>
</evidence>
<accession>A0AAE1EC62</accession>
<proteinExistence type="predicted"/>
<dbReference type="Proteomes" id="UP001283361">
    <property type="component" value="Unassembled WGS sequence"/>
</dbReference>
<reference evidence="2" key="1">
    <citation type="journal article" date="2023" name="G3 (Bethesda)">
        <title>A reference genome for the long-term kleptoplast-retaining sea slug Elysia crispata morphotype clarki.</title>
        <authorList>
            <person name="Eastman K.E."/>
            <person name="Pendleton A.L."/>
            <person name="Shaikh M.A."/>
            <person name="Suttiyut T."/>
            <person name="Ogas R."/>
            <person name="Tomko P."/>
            <person name="Gavelis G."/>
            <person name="Widhalm J.R."/>
            <person name="Wisecaver J.H."/>
        </authorList>
    </citation>
    <scope>NUCLEOTIDE SEQUENCE</scope>
    <source>
        <strain evidence="2">ECLA1</strain>
    </source>
</reference>